<dbReference type="CDD" id="cd16922">
    <property type="entry name" value="HATPase_EvgS-ArcB-TorS-like"/>
    <property type="match status" value="1"/>
</dbReference>
<keyword evidence="3 7" id="KW-0597">Phosphoprotein</keyword>
<dbReference type="InterPro" id="IPR004358">
    <property type="entry name" value="Sig_transdc_His_kin-like_C"/>
</dbReference>
<comment type="catalytic activity">
    <reaction evidence="1">
        <text>ATP + protein L-histidine = ADP + protein N-phospho-L-histidine.</text>
        <dbReference type="EC" id="2.7.13.3"/>
    </reaction>
</comment>
<dbReference type="InterPro" id="IPR011006">
    <property type="entry name" value="CheY-like_superfamily"/>
</dbReference>
<dbReference type="InterPro" id="IPR001789">
    <property type="entry name" value="Sig_transdc_resp-reg_receiver"/>
</dbReference>
<organism evidence="10 11">
    <name type="scientific">Candidatus Dechloromonas phosphorivorans</name>
    <dbReference type="NCBI Taxonomy" id="2899244"/>
    <lineage>
        <taxon>Bacteria</taxon>
        <taxon>Pseudomonadati</taxon>
        <taxon>Pseudomonadota</taxon>
        <taxon>Betaproteobacteria</taxon>
        <taxon>Rhodocyclales</taxon>
        <taxon>Azonexaceae</taxon>
        <taxon>Dechloromonas</taxon>
    </lineage>
</organism>
<reference evidence="10 11" key="1">
    <citation type="submission" date="2020-10" db="EMBL/GenBank/DDBJ databases">
        <title>Connecting structure to function with the recovery of over 1000 high-quality activated sludge metagenome-assembled genomes encoding full-length rRNA genes using long-read sequencing.</title>
        <authorList>
            <person name="Singleton C.M."/>
            <person name="Petriglieri F."/>
            <person name="Kristensen J.M."/>
            <person name="Kirkegaard R.H."/>
            <person name="Michaelsen T.Y."/>
            <person name="Andersen M.H."/>
            <person name="Karst S.M."/>
            <person name="Dueholm M.S."/>
            <person name="Nielsen P.H."/>
            <person name="Albertsen M."/>
        </authorList>
    </citation>
    <scope>NUCLEOTIDE SEQUENCE [LARGE SCALE GENOMIC DNA]</scope>
    <source>
        <strain evidence="10">EsbW_18-Q3-R4-48_BATAC.463</strain>
    </source>
</reference>
<evidence type="ECO:0000256" key="2">
    <source>
        <dbReference type="ARBA" id="ARBA00012438"/>
    </source>
</evidence>
<dbReference type="EC" id="2.7.13.3" evidence="2"/>
<dbReference type="SUPFAM" id="SSF55874">
    <property type="entry name" value="ATPase domain of HSP90 chaperone/DNA topoisomerase II/histidine kinase"/>
    <property type="match status" value="1"/>
</dbReference>
<dbReference type="GO" id="GO:0004673">
    <property type="term" value="F:protein histidine kinase activity"/>
    <property type="evidence" value="ECO:0007669"/>
    <property type="project" value="UniProtKB-EC"/>
</dbReference>
<dbReference type="InterPro" id="IPR036890">
    <property type="entry name" value="HATPase_C_sf"/>
</dbReference>
<protein>
    <recommendedName>
        <fullName evidence="6">Virulence sensor protein BvgS</fullName>
        <ecNumber evidence="2">2.7.13.3</ecNumber>
    </recommendedName>
</protein>
<dbReference type="EMBL" id="JADJMS010000046">
    <property type="protein sequence ID" value="MBK7416778.1"/>
    <property type="molecule type" value="Genomic_DNA"/>
</dbReference>
<evidence type="ECO:0000256" key="3">
    <source>
        <dbReference type="ARBA" id="ARBA00022553"/>
    </source>
</evidence>
<dbReference type="SMART" id="SM00387">
    <property type="entry name" value="HATPase_c"/>
    <property type="match status" value="1"/>
</dbReference>
<gene>
    <name evidence="10" type="ORF">IPJ38_18405</name>
</gene>
<dbReference type="PRINTS" id="PR00344">
    <property type="entry name" value="BCTRLSENSOR"/>
</dbReference>
<dbReference type="Proteomes" id="UP000739411">
    <property type="component" value="Unassembled WGS sequence"/>
</dbReference>
<dbReference type="PANTHER" id="PTHR45339">
    <property type="entry name" value="HYBRID SIGNAL TRANSDUCTION HISTIDINE KINASE J"/>
    <property type="match status" value="1"/>
</dbReference>
<feature type="modified residue" description="4-aspartylphosphate" evidence="7">
    <location>
        <position position="243"/>
    </location>
</feature>
<evidence type="ECO:0000256" key="7">
    <source>
        <dbReference type="PROSITE-ProRule" id="PRU00169"/>
    </source>
</evidence>
<keyword evidence="4" id="KW-0902">Two-component regulatory system</keyword>
<dbReference type="Pfam" id="PF00072">
    <property type="entry name" value="Response_reg"/>
    <property type="match status" value="1"/>
</dbReference>
<dbReference type="FunFam" id="3.30.565.10:FF:000010">
    <property type="entry name" value="Sensor histidine kinase RcsC"/>
    <property type="match status" value="1"/>
</dbReference>
<dbReference type="InterPro" id="IPR005467">
    <property type="entry name" value="His_kinase_dom"/>
</dbReference>
<dbReference type="InterPro" id="IPR003594">
    <property type="entry name" value="HATPase_dom"/>
</dbReference>
<evidence type="ECO:0000256" key="1">
    <source>
        <dbReference type="ARBA" id="ARBA00000085"/>
    </source>
</evidence>
<dbReference type="CDD" id="cd17546">
    <property type="entry name" value="REC_hyHK_CKI1_RcsC-like"/>
    <property type="match status" value="1"/>
</dbReference>
<dbReference type="AlphaFoldDB" id="A0A935MS59"/>
<dbReference type="GO" id="GO:0000160">
    <property type="term" value="P:phosphorelay signal transduction system"/>
    <property type="evidence" value="ECO:0007669"/>
    <property type="project" value="UniProtKB-KW"/>
</dbReference>
<evidence type="ECO:0000313" key="11">
    <source>
        <dbReference type="Proteomes" id="UP000739411"/>
    </source>
</evidence>
<evidence type="ECO:0000256" key="5">
    <source>
        <dbReference type="ARBA" id="ARBA00058004"/>
    </source>
</evidence>
<sequence length="319" mass="34913">MLENAPFRMVDLVEHLISLNAERAETKGLSFRTQFSELPTILIGDRLRLSQALLNYISNAIKFTEQGSITLRASIVSEDENGLLARFEVKDSGIGIDEEAASRLFKSFEQADNSTTRKYGGTGLGLAITRRLAELMGGEVGFESQPGAGSTFWMTARFSRAKPDAHPQSALTLTVASSAPEEQLRAPHYAGLRILLAEDDRLNQEIALEILHELAGLNLTLANNGLVAVNLAKTQKFDLILMDLLMPEMNGLTAASEIRALPGYEQTPIIAMSANAFAEDRARCQAVGINDHVPKPVDPDQLFNTLLKWLPPPKTLENT</sequence>
<dbReference type="PROSITE" id="PS50110">
    <property type="entry name" value="RESPONSE_REGULATORY"/>
    <property type="match status" value="1"/>
</dbReference>
<evidence type="ECO:0000313" key="10">
    <source>
        <dbReference type="EMBL" id="MBK7416778.1"/>
    </source>
</evidence>
<dbReference type="PANTHER" id="PTHR45339:SF1">
    <property type="entry name" value="HYBRID SIGNAL TRANSDUCTION HISTIDINE KINASE J"/>
    <property type="match status" value="1"/>
</dbReference>
<evidence type="ECO:0000256" key="4">
    <source>
        <dbReference type="ARBA" id="ARBA00023012"/>
    </source>
</evidence>
<evidence type="ECO:0000256" key="6">
    <source>
        <dbReference type="ARBA" id="ARBA00070152"/>
    </source>
</evidence>
<dbReference type="SUPFAM" id="SSF52172">
    <property type="entry name" value="CheY-like"/>
    <property type="match status" value="1"/>
</dbReference>
<dbReference type="Gene3D" id="3.40.50.2300">
    <property type="match status" value="1"/>
</dbReference>
<dbReference type="Pfam" id="PF02518">
    <property type="entry name" value="HATPase_c"/>
    <property type="match status" value="1"/>
</dbReference>
<feature type="domain" description="Response regulatory" evidence="9">
    <location>
        <begin position="193"/>
        <end position="310"/>
    </location>
</feature>
<dbReference type="Gene3D" id="3.30.565.10">
    <property type="entry name" value="Histidine kinase-like ATPase, C-terminal domain"/>
    <property type="match status" value="1"/>
</dbReference>
<dbReference type="SMART" id="SM00448">
    <property type="entry name" value="REC"/>
    <property type="match status" value="1"/>
</dbReference>
<evidence type="ECO:0000259" key="9">
    <source>
        <dbReference type="PROSITE" id="PS50110"/>
    </source>
</evidence>
<accession>A0A935MS59</accession>
<feature type="domain" description="Histidine kinase" evidence="8">
    <location>
        <begin position="1"/>
        <end position="160"/>
    </location>
</feature>
<proteinExistence type="predicted"/>
<dbReference type="PROSITE" id="PS50109">
    <property type="entry name" value="HIS_KIN"/>
    <property type="match status" value="1"/>
</dbReference>
<name>A0A935MS59_9RHOO</name>
<evidence type="ECO:0000259" key="8">
    <source>
        <dbReference type="PROSITE" id="PS50109"/>
    </source>
</evidence>
<comment type="function">
    <text evidence="5">Member of the two-component regulatory system BvgS/BvgA. Phosphorylates BvgA via a four-step phosphorelay in response to environmental signals.</text>
</comment>
<comment type="caution">
    <text evidence="10">The sequence shown here is derived from an EMBL/GenBank/DDBJ whole genome shotgun (WGS) entry which is preliminary data.</text>
</comment>